<accession>A0A1M7K9P6</accession>
<evidence type="ECO:0000256" key="2">
    <source>
        <dbReference type="ARBA" id="ARBA00022723"/>
    </source>
</evidence>
<dbReference type="NCBIfam" id="TIGR00277">
    <property type="entry name" value="HDIG"/>
    <property type="match status" value="1"/>
</dbReference>
<dbReference type="InterPro" id="IPR003607">
    <property type="entry name" value="HD/PDEase_dom"/>
</dbReference>
<evidence type="ECO:0000313" key="8">
    <source>
        <dbReference type="EMBL" id="SHM61683.1"/>
    </source>
</evidence>
<feature type="domain" description="HD" evidence="7">
    <location>
        <begin position="19"/>
        <end position="134"/>
    </location>
</feature>
<dbReference type="GO" id="GO:0000166">
    <property type="term" value="F:nucleotide binding"/>
    <property type="evidence" value="ECO:0007669"/>
    <property type="project" value="UniProtKB-KW"/>
</dbReference>
<dbReference type="InterPro" id="IPR006675">
    <property type="entry name" value="HDIG_dom"/>
</dbReference>
<dbReference type="InterPro" id="IPR006674">
    <property type="entry name" value="HD_domain"/>
</dbReference>
<dbReference type="STRING" id="447595.SAMN05660826_01469"/>
<dbReference type="OrthoDB" id="5295945at2"/>
<evidence type="ECO:0000256" key="3">
    <source>
        <dbReference type="ARBA" id="ARBA00022741"/>
    </source>
</evidence>
<reference evidence="9" key="1">
    <citation type="submission" date="2016-11" db="EMBL/GenBank/DDBJ databases">
        <authorList>
            <person name="Varghese N."/>
            <person name="Submissions S."/>
        </authorList>
    </citation>
    <scope>NUCLEOTIDE SEQUENCE [LARGE SCALE GENOMIC DNA]</scope>
    <source>
        <strain evidence="9">DSM 18802</strain>
    </source>
</reference>
<dbReference type="NCBIfam" id="TIGR00488">
    <property type="entry name" value="bis(5'-nucleosyl)-tetraphosphatase (symmetrical) YqeK"/>
    <property type="match status" value="1"/>
</dbReference>
<evidence type="ECO:0000256" key="6">
    <source>
        <dbReference type="ARBA" id="ARBA00049417"/>
    </source>
</evidence>
<evidence type="ECO:0000256" key="1">
    <source>
        <dbReference type="ARBA" id="ARBA00012506"/>
    </source>
</evidence>
<organism evidence="8 9">
    <name type="scientific">Caldanaerovirga acetigignens</name>
    <dbReference type="NCBI Taxonomy" id="447595"/>
    <lineage>
        <taxon>Bacteria</taxon>
        <taxon>Bacillati</taxon>
        <taxon>Bacillota</taxon>
        <taxon>Clostridia</taxon>
        <taxon>Thermosediminibacterales</taxon>
        <taxon>Thermosediminibacteraceae</taxon>
        <taxon>Caldanaerovirga</taxon>
    </lineage>
</organism>
<dbReference type="Pfam" id="PF01966">
    <property type="entry name" value="HD"/>
    <property type="match status" value="1"/>
</dbReference>
<dbReference type="CDD" id="cd00077">
    <property type="entry name" value="HDc"/>
    <property type="match status" value="1"/>
</dbReference>
<proteinExistence type="predicted"/>
<evidence type="ECO:0000256" key="5">
    <source>
        <dbReference type="ARBA" id="ARBA00023004"/>
    </source>
</evidence>
<dbReference type="GO" id="GO:0008803">
    <property type="term" value="F:bis(5'-nucleosyl)-tetraphosphatase (symmetrical) activity"/>
    <property type="evidence" value="ECO:0007669"/>
    <property type="project" value="UniProtKB-EC"/>
</dbReference>
<dbReference type="AlphaFoldDB" id="A0A1M7K9P6"/>
<comment type="catalytic activity">
    <reaction evidence="6">
        <text>P(1),P(4)-bis(5'-adenosyl) tetraphosphate + H2O = 2 ADP + 2 H(+)</text>
        <dbReference type="Rhea" id="RHEA:24252"/>
        <dbReference type="ChEBI" id="CHEBI:15377"/>
        <dbReference type="ChEBI" id="CHEBI:15378"/>
        <dbReference type="ChEBI" id="CHEBI:58141"/>
        <dbReference type="ChEBI" id="CHEBI:456216"/>
        <dbReference type="EC" id="3.6.1.41"/>
    </reaction>
</comment>
<sequence length="198" mass="22138">MISKELIMEDLKRNMTQKRFAHTLGVMEIAVALAKRYGVDVEKAQLAAMVHDCAKDMPQDEQLNLARQFGILLDEISMAEKALIHAPLGAALAKIKYGIEDPAILRAVKVHTTGDPKMTPLDKVIFLADYIEPGRNFPGVDRLRKVAFEDLDDAVIMACDSTIKYVIEGGRLLHPRMVEARNCLLLEKLKRGEKKWGG</sequence>
<keyword evidence="5" id="KW-0408">Iron</keyword>
<dbReference type="EMBL" id="FRCR01000008">
    <property type="protein sequence ID" value="SHM61683.1"/>
    <property type="molecule type" value="Genomic_DNA"/>
</dbReference>
<keyword evidence="3" id="KW-0547">Nucleotide-binding</keyword>
<dbReference type="InterPro" id="IPR051094">
    <property type="entry name" value="Diverse_Catalytic_Enzymes"/>
</dbReference>
<name>A0A1M7K9P6_9FIRM</name>
<evidence type="ECO:0000259" key="7">
    <source>
        <dbReference type="PROSITE" id="PS51831"/>
    </source>
</evidence>
<dbReference type="GO" id="GO:0046872">
    <property type="term" value="F:metal ion binding"/>
    <property type="evidence" value="ECO:0007669"/>
    <property type="project" value="UniProtKB-KW"/>
</dbReference>
<evidence type="ECO:0000313" key="9">
    <source>
        <dbReference type="Proteomes" id="UP000184375"/>
    </source>
</evidence>
<dbReference type="PANTHER" id="PTHR35795:SF1">
    <property type="entry name" value="BIS(5'-NUCLEOSYL)-TETRAPHOSPHATASE, SYMMETRICAL"/>
    <property type="match status" value="1"/>
</dbReference>
<dbReference type="PANTHER" id="PTHR35795">
    <property type="entry name" value="SLR1885 PROTEIN"/>
    <property type="match status" value="1"/>
</dbReference>
<dbReference type="SMART" id="SM00471">
    <property type="entry name" value="HDc"/>
    <property type="match status" value="1"/>
</dbReference>
<dbReference type="EC" id="3.6.1.41" evidence="1"/>
<keyword evidence="2" id="KW-0479">Metal-binding</keyword>
<dbReference type="InterPro" id="IPR005249">
    <property type="entry name" value="YqeK"/>
</dbReference>
<gene>
    <name evidence="8" type="ORF">SAMN05660826_01469</name>
</gene>
<dbReference type="SUPFAM" id="SSF109604">
    <property type="entry name" value="HD-domain/PDEase-like"/>
    <property type="match status" value="1"/>
</dbReference>
<dbReference type="PROSITE" id="PS51831">
    <property type="entry name" value="HD"/>
    <property type="match status" value="1"/>
</dbReference>
<evidence type="ECO:0000256" key="4">
    <source>
        <dbReference type="ARBA" id="ARBA00022801"/>
    </source>
</evidence>
<protein>
    <recommendedName>
        <fullName evidence="1">bis(5'-nucleosyl)-tetraphosphatase (symmetrical)</fullName>
        <ecNumber evidence="1">3.6.1.41</ecNumber>
    </recommendedName>
</protein>
<dbReference type="Gene3D" id="1.10.3210.10">
    <property type="entry name" value="Hypothetical protein af1432"/>
    <property type="match status" value="1"/>
</dbReference>
<dbReference type="Proteomes" id="UP000184375">
    <property type="component" value="Unassembled WGS sequence"/>
</dbReference>
<keyword evidence="9" id="KW-1185">Reference proteome</keyword>
<keyword evidence="4 8" id="KW-0378">Hydrolase</keyword>